<dbReference type="Gene3D" id="3.40.50.1000">
    <property type="entry name" value="HAD superfamily/HAD-like"/>
    <property type="match status" value="1"/>
</dbReference>
<dbReference type="PANTHER" id="PTHR43434">
    <property type="entry name" value="PHOSPHOGLYCOLATE PHOSPHATASE"/>
    <property type="match status" value="1"/>
</dbReference>
<sequence>MIVQDTEAVIFDWAGTTIDYGSFAPVAAIIEAFEAFHISPTLDEVREPMGMLKRDHIQTMFEMERISESWLQYYGRGWEEQDIDDVYNIMEAKTLEILPQYTDVKPHVLEVMDFLRERKIKVGSTTGYTDMMMEIVVPVARSKGYDPDFYATPNRVGNIGRPNPHMIYENMKQLGVLDKTKVLKVGDTKADILEGKNAGVKTVGVIEGSSIMGLKESEFRALTEEEKQHQRDRVHAIYEMVGADYIINDLSELI</sequence>
<dbReference type="InterPro" id="IPR023198">
    <property type="entry name" value="PGP-like_dom2"/>
</dbReference>
<keyword evidence="2 3" id="KW-0378">Hydrolase</keyword>
<feature type="binding site" evidence="2">
    <location>
        <position position="12"/>
    </location>
    <ligand>
        <name>Mg(2+)</name>
        <dbReference type="ChEBI" id="CHEBI:18420"/>
    </ligand>
</feature>
<comment type="caution">
    <text evidence="3">The sequence shown here is derived from an EMBL/GenBank/DDBJ whole genome shotgun (WGS) entry which is preliminary data.</text>
</comment>
<proteinExistence type="inferred from homology"/>
<dbReference type="EMBL" id="JAMZFW010000005">
    <property type="protein sequence ID" value="MCP1101813.1"/>
    <property type="molecule type" value="Genomic_DNA"/>
</dbReference>
<name>A0ABT1E7K0_9FIRM</name>
<accession>A0ABT1E7K0</accession>
<comment type="subunit">
    <text evidence="2">Homodimer.</text>
</comment>
<evidence type="ECO:0000256" key="2">
    <source>
        <dbReference type="HAMAP-Rule" id="MF_01375"/>
    </source>
</evidence>
<feature type="active site" description="Schiff-base intermediate with substrate" evidence="2">
    <location>
        <position position="53"/>
    </location>
</feature>
<dbReference type="InterPro" id="IPR023214">
    <property type="entry name" value="HAD_sf"/>
</dbReference>
<evidence type="ECO:0000313" key="3">
    <source>
        <dbReference type="EMBL" id="MCP1101813.1"/>
    </source>
</evidence>
<dbReference type="NCBIfam" id="TIGR01549">
    <property type="entry name" value="HAD-SF-IA-v1"/>
    <property type="match status" value="1"/>
</dbReference>
<comment type="similarity">
    <text evidence="2">Belongs to the HAD-like hydrolase superfamily. PhnX family.</text>
</comment>
<keyword evidence="2" id="KW-0479">Metal-binding</keyword>
<dbReference type="HAMAP" id="MF_01375">
    <property type="entry name" value="PhnX"/>
    <property type="match status" value="1"/>
</dbReference>
<evidence type="ECO:0000256" key="1">
    <source>
        <dbReference type="ARBA" id="ARBA00023270"/>
    </source>
</evidence>
<protein>
    <recommendedName>
        <fullName evidence="2">Phosphonoacetaldehyde hydrolase</fullName>
        <shortName evidence="2">Phosphonatase</shortName>
        <ecNumber evidence="2">3.11.1.1</ecNumber>
    </recommendedName>
    <alternativeName>
        <fullName evidence="2">Phosphonoacetaldehyde phosphonohydrolase</fullName>
    </alternativeName>
</protein>
<dbReference type="GO" id="GO:0050194">
    <property type="term" value="F:phosphonoacetaldehyde hydrolase activity"/>
    <property type="evidence" value="ECO:0007669"/>
    <property type="project" value="UniProtKB-EC"/>
</dbReference>
<keyword evidence="4" id="KW-1185">Reference proteome</keyword>
<dbReference type="PANTHER" id="PTHR43434:SF19">
    <property type="entry name" value="PHOSPHONOACETALDEHYDE HYDROLASE"/>
    <property type="match status" value="1"/>
</dbReference>
<dbReference type="RefSeq" id="WP_262065598.1">
    <property type="nucleotide sequence ID" value="NZ_JAMXOD010000005.1"/>
</dbReference>
<dbReference type="Gene3D" id="1.10.150.240">
    <property type="entry name" value="Putative phosphatase, domain 2"/>
    <property type="match status" value="1"/>
</dbReference>
<dbReference type="SFLD" id="SFLDG01129">
    <property type="entry name" value="C1.5:_HAD__Beta-PGM__Phosphata"/>
    <property type="match status" value="1"/>
</dbReference>
<dbReference type="InterPro" id="IPR006323">
    <property type="entry name" value="Phosphonoacetald_hydro"/>
</dbReference>
<keyword evidence="2" id="KW-0460">Magnesium</keyword>
<dbReference type="SFLD" id="SFLDS00003">
    <property type="entry name" value="Haloacid_Dehalogenase"/>
    <property type="match status" value="1"/>
</dbReference>
<comment type="function">
    <text evidence="2">Involved in phosphonate degradation.</text>
</comment>
<organism evidence="3 4">
    <name type="scientific">Aequitasia blattaphilus</name>
    <dbReference type="NCBI Taxonomy" id="2949332"/>
    <lineage>
        <taxon>Bacteria</taxon>
        <taxon>Bacillati</taxon>
        <taxon>Bacillota</taxon>
        <taxon>Clostridia</taxon>
        <taxon>Lachnospirales</taxon>
        <taxon>Lachnospiraceae</taxon>
        <taxon>Aequitasia</taxon>
    </lineage>
</organism>
<keyword evidence="1 2" id="KW-0704">Schiff base</keyword>
<dbReference type="NCBIfam" id="TIGR01422">
    <property type="entry name" value="phosphonatase"/>
    <property type="match status" value="1"/>
</dbReference>
<comment type="cofactor">
    <cofactor evidence="2">
        <name>Mg(2+)</name>
        <dbReference type="ChEBI" id="CHEBI:18420"/>
    </cofactor>
    <text evidence="2">Binds 1 Mg(2+) ion per subunit.</text>
</comment>
<dbReference type="EC" id="3.11.1.1" evidence="2"/>
<dbReference type="InterPro" id="IPR036412">
    <property type="entry name" value="HAD-like_sf"/>
</dbReference>
<dbReference type="InterPro" id="IPR006439">
    <property type="entry name" value="HAD-SF_hydro_IA"/>
</dbReference>
<dbReference type="Proteomes" id="UP001523566">
    <property type="component" value="Unassembled WGS sequence"/>
</dbReference>
<dbReference type="Pfam" id="PF00702">
    <property type="entry name" value="Hydrolase"/>
    <property type="match status" value="1"/>
</dbReference>
<dbReference type="InterPro" id="IPR050155">
    <property type="entry name" value="HAD-like_hydrolase_sf"/>
</dbReference>
<feature type="binding site" evidence="2">
    <location>
        <position position="14"/>
    </location>
    <ligand>
        <name>Mg(2+)</name>
        <dbReference type="ChEBI" id="CHEBI:18420"/>
    </ligand>
</feature>
<feature type="active site" description="Nucleophile" evidence="2">
    <location>
        <position position="12"/>
    </location>
</feature>
<dbReference type="SFLD" id="SFLDG01135">
    <property type="entry name" value="C1.5.6:_HAD__Beta-PGM__Phospha"/>
    <property type="match status" value="1"/>
</dbReference>
<gene>
    <name evidence="2" type="primary">phnX</name>
    <name evidence="3" type="ORF">NK125_05215</name>
</gene>
<reference evidence="3 4" key="1">
    <citation type="journal article" date="2022" name="Genome Biol. Evol.">
        <title>Host diet, physiology and behaviors set the stage for Lachnospiraceae cladogenesis.</title>
        <authorList>
            <person name="Vera-Ponce De Leon A."/>
            <person name="Schneider M."/>
            <person name="Jahnes B.C."/>
            <person name="Sadowski V."/>
            <person name="Camuy-Velez L.A."/>
            <person name="Duan J."/>
            <person name="Sabree Z.L."/>
        </authorList>
    </citation>
    <scope>NUCLEOTIDE SEQUENCE [LARGE SCALE GENOMIC DNA]</scope>
    <source>
        <strain evidence="3 4">PAL113</strain>
    </source>
</reference>
<evidence type="ECO:0000313" key="4">
    <source>
        <dbReference type="Proteomes" id="UP001523566"/>
    </source>
</evidence>
<comment type="catalytic activity">
    <reaction evidence="2">
        <text>phosphonoacetaldehyde + H2O = acetaldehyde + phosphate + H(+)</text>
        <dbReference type="Rhea" id="RHEA:18905"/>
        <dbReference type="ChEBI" id="CHEBI:15343"/>
        <dbReference type="ChEBI" id="CHEBI:15377"/>
        <dbReference type="ChEBI" id="CHEBI:15378"/>
        <dbReference type="ChEBI" id="CHEBI:43474"/>
        <dbReference type="ChEBI" id="CHEBI:58383"/>
        <dbReference type="EC" id="3.11.1.1"/>
    </reaction>
</comment>
<feature type="binding site" evidence="2">
    <location>
        <position position="187"/>
    </location>
    <ligand>
        <name>Mg(2+)</name>
        <dbReference type="ChEBI" id="CHEBI:18420"/>
    </ligand>
</feature>
<dbReference type="SUPFAM" id="SSF56784">
    <property type="entry name" value="HAD-like"/>
    <property type="match status" value="1"/>
</dbReference>